<gene>
    <name evidence="1" type="ordered locus">AciPR4_0008</name>
</gene>
<protein>
    <submittedName>
        <fullName evidence="1">Uncharacterized protein</fullName>
    </submittedName>
</protein>
<dbReference type="STRING" id="401053.AciPR4_0008"/>
<evidence type="ECO:0000313" key="2">
    <source>
        <dbReference type="Proteomes" id="UP000006844"/>
    </source>
</evidence>
<sequence length="30" mass="3529">MRVAHNPHKRDEAALVWGTQFRGFFTFVIP</sequence>
<name>E8UY40_TERSS</name>
<organism evidence="1 2">
    <name type="scientific">Terriglobus saanensis (strain ATCC BAA-1853 / DSM 23119 / SP1PR4)</name>
    <dbReference type="NCBI Taxonomy" id="401053"/>
    <lineage>
        <taxon>Bacteria</taxon>
        <taxon>Pseudomonadati</taxon>
        <taxon>Acidobacteriota</taxon>
        <taxon>Terriglobia</taxon>
        <taxon>Terriglobales</taxon>
        <taxon>Acidobacteriaceae</taxon>
        <taxon>Terriglobus</taxon>
    </lineage>
</organism>
<evidence type="ECO:0000313" key="1">
    <source>
        <dbReference type="EMBL" id="ADV80850.1"/>
    </source>
</evidence>
<dbReference type="Proteomes" id="UP000006844">
    <property type="component" value="Chromosome"/>
</dbReference>
<dbReference type="EMBL" id="CP002467">
    <property type="protein sequence ID" value="ADV80850.1"/>
    <property type="molecule type" value="Genomic_DNA"/>
</dbReference>
<dbReference type="KEGG" id="tsa:AciPR4_0008"/>
<keyword evidence="2" id="KW-1185">Reference proteome</keyword>
<dbReference type="HOGENOM" id="CLU_3405921_0_0_0"/>
<proteinExistence type="predicted"/>
<reference evidence="1 2" key="1">
    <citation type="journal article" date="2012" name="Stand. Genomic Sci.">
        <title>Complete genome sequence of Terriglobus saanensis type strain SP1PR4(T), an Acidobacteria from tundra soil.</title>
        <authorList>
            <person name="Rawat S.R."/>
            <person name="Mannisto M.K."/>
            <person name="Starovoytov V."/>
            <person name="Goodwin L."/>
            <person name="Nolan M."/>
            <person name="Hauser L."/>
            <person name="Land M."/>
            <person name="Davenport K.W."/>
            <person name="Woyke T."/>
            <person name="Haggblom M.M."/>
        </authorList>
    </citation>
    <scope>NUCLEOTIDE SEQUENCE</scope>
    <source>
        <strain evidence="2">ATCC BAA-1853 / DSM 23119 / SP1PR4</strain>
    </source>
</reference>
<accession>E8UY40</accession>
<dbReference type="AlphaFoldDB" id="E8UY40"/>